<organism evidence="2 3">
    <name type="scientific">Ooceraea biroi</name>
    <name type="common">Clonal raider ant</name>
    <name type="synonym">Cerapachys biroi</name>
    <dbReference type="NCBI Taxonomy" id="2015173"/>
    <lineage>
        <taxon>Eukaryota</taxon>
        <taxon>Metazoa</taxon>
        <taxon>Ecdysozoa</taxon>
        <taxon>Arthropoda</taxon>
        <taxon>Hexapoda</taxon>
        <taxon>Insecta</taxon>
        <taxon>Pterygota</taxon>
        <taxon>Neoptera</taxon>
        <taxon>Endopterygota</taxon>
        <taxon>Hymenoptera</taxon>
        <taxon>Apocrita</taxon>
        <taxon>Aculeata</taxon>
        <taxon>Formicoidea</taxon>
        <taxon>Formicidae</taxon>
        <taxon>Dorylinae</taxon>
        <taxon>Ooceraea</taxon>
    </lineage>
</organism>
<protein>
    <submittedName>
        <fullName evidence="2">Uncharacterized protein</fullName>
    </submittedName>
</protein>
<dbReference type="PANTHER" id="PTHR16246:SF2">
    <property type="entry name" value="HOST CELL FACTOR C1 REGULATOR 1"/>
    <property type="match status" value="1"/>
</dbReference>
<gene>
    <name evidence="2" type="ORF">X777_00799</name>
</gene>
<dbReference type="InterPro" id="IPR029195">
    <property type="entry name" value="HCFC1R1"/>
</dbReference>
<dbReference type="EMBL" id="KK107139">
    <property type="protein sequence ID" value="EZA57699.1"/>
    <property type="molecule type" value="Genomic_DNA"/>
</dbReference>
<proteinExistence type="predicted"/>
<sequence>MTNTMDSAHLCTPQSIFQQMNQQSSQQQQVGPWAQIPQVPPISIPWRAPCSHQQELIRFTGDTNSALHTIQQAQKRKLETQDFVDVRQRKQFITAEKMTAHFKGLHISGNHDEPKSSPSTGREGADMDVEVVNATKGEQTNDAHPRLVLSEELKRLKPILPSTFLSKLERRCMALVLWEPPSKHLRVLPTRDTPTPIPSTSNNNNNNNNNNDATPDLNNVSPPFEAMEL</sequence>
<evidence type="ECO:0000313" key="2">
    <source>
        <dbReference type="EMBL" id="EZA57699.1"/>
    </source>
</evidence>
<reference evidence="2 3" key="1">
    <citation type="journal article" date="2014" name="Curr. Biol.">
        <title>The genome of the clonal raider ant Cerapachys biroi.</title>
        <authorList>
            <person name="Oxley P.R."/>
            <person name="Ji L."/>
            <person name="Fetter-Pruneda I."/>
            <person name="McKenzie S.K."/>
            <person name="Li C."/>
            <person name="Hu H."/>
            <person name="Zhang G."/>
            <person name="Kronauer D.J."/>
        </authorList>
    </citation>
    <scope>NUCLEOTIDE SEQUENCE [LARGE SCALE GENOMIC DNA]</scope>
</reference>
<dbReference type="OMA" id="WEPPNKH"/>
<keyword evidence="3" id="KW-1185">Reference proteome</keyword>
<accession>A0A026WRH8</accession>
<feature type="compositionally biased region" description="Polar residues" evidence="1">
    <location>
        <begin position="212"/>
        <end position="221"/>
    </location>
</feature>
<dbReference type="PANTHER" id="PTHR16246">
    <property type="entry name" value="HOST CELL FACTOR C1 REGULATOR 1"/>
    <property type="match status" value="1"/>
</dbReference>
<dbReference type="OrthoDB" id="10022757at2759"/>
<feature type="compositionally biased region" description="Low complexity" evidence="1">
    <location>
        <begin position="202"/>
        <end position="211"/>
    </location>
</feature>
<feature type="region of interest" description="Disordered" evidence="1">
    <location>
        <begin position="187"/>
        <end position="229"/>
    </location>
</feature>
<dbReference type="AlphaFoldDB" id="A0A026WRH8"/>
<dbReference type="Proteomes" id="UP000053097">
    <property type="component" value="Unassembled WGS sequence"/>
</dbReference>
<evidence type="ECO:0000256" key="1">
    <source>
        <dbReference type="SAM" id="MobiDB-lite"/>
    </source>
</evidence>
<feature type="region of interest" description="Disordered" evidence="1">
    <location>
        <begin position="105"/>
        <end position="124"/>
    </location>
</feature>
<name>A0A026WRH8_OOCBI</name>
<evidence type="ECO:0000313" key="3">
    <source>
        <dbReference type="Proteomes" id="UP000053097"/>
    </source>
</evidence>